<dbReference type="EMBL" id="JACHBT010000006">
    <property type="protein sequence ID" value="MBB6504331.1"/>
    <property type="molecule type" value="Genomic_DNA"/>
</dbReference>
<reference evidence="3 4" key="3">
    <citation type="submission" date="2020-08" db="EMBL/GenBank/DDBJ databases">
        <authorList>
            <person name="Partida-Martinez L."/>
            <person name="Huntemann M."/>
            <person name="Clum A."/>
            <person name="Wang J."/>
            <person name="Palaniappan K."/>
            <person name="Ritter S."/>
            <person name="Chen I.-M."/>
            <person name="Stamatis D."/>
            <person name="Reddy T."/>
            <person name="O'Malley R."/>
            <person name="Daum C."/>
            <person name="Shapiro N."/>
            <person name="Ivanova N."/>
            <person name="Kyrpides N."/>
            <person name="Woyke T."/>
        </authorList>
    </citation>
    <scope>NUCLEOTIDE SEQUENCE [LARGE SCALE GENOMIC DNA]</scope>
    <source>
        <strain evidence="3 4">AS3.13</strain>
    </source>
</reference>
<keyword evidence="1" id="KW-0472">Membrane</keyword>
<evidence type="ECO:0000313" key="3">
    <source>
        <dbReference type="EMBL" id="MBB6504331.1"/>
    </source>
</evidence>
<comment type="caution">
    <text evidence="3">The sequence shown here is derived from an EMBL/GenBank/DDBJ whole genome shotgun (WGS) entry which is preliminary data.</text>
</comment>
<feature type="transmembrane region" description="Helical" evidence="1">
    <location>
        <begin position="79"/>
        <end position="99"/>
    </location>
</feature>
<dbReference type="EMBL" id="JACIJN010000009">
    <property type="protein sequence ID" value="MBB5726909.1"/>
    <property type="molecule type" value="Genomic_DNA"/>
</dbReference>
<dbReference type="AlphaFoldDB" id="A0A7X0MMQ4"/>
<keyword evidence="5" id="KW-1185">Reference proteome</keyword>
<sequence>MSGTIMAALIAKARNRVTWHFTSAGATSKETATKFPTPKSRLDRRVFERMVAFGAIEKTPEGLYWLNETRLSDYRKESLARVLGILAIAGFAAAGAMAVGG</sequence>
<accession>A0A7X0MMQ4</accession>
<evidence type="ECO:0000313" key="4">
    <source>
        <dbReference type="Proteomes" id="UP000522313"/>
    </source>
</evidence>
<reference evidence="2 5" key="1">
    <citation type="submission" date="2020-08" db="EMBL/GenBank/DDBJ databases">
        <title>Genomic Encyclopedia of Type Strains, Phase IV (KMG-IV): sequencing the most valuable type-strain genomes for metagenomic binning, comparative biology and taxonomic classification.</title>
        <authorList>
            <person name="Goeker M."/>
        </authorList>
    </citation>
    <scope>NUCLEOTIDE SEQUENCE [LARGE SCALE GENOMIC DNA]</scope>
    <source>
        <strain evidence="2 5">DSM 101535</strain>
    </source>
</reference>
<keyword evidence="1" id="KW-1133">Transmembrane helix</keyword>
<dbReference type="RefSeq" id="WP_184039103.1">
    <property type="nucleotide sequence ID" value="NZ_BAABAR010000005.1"/>
</dbReference>
<reference evidence="3 4" key="2">
    <citation type="submission" date="2020-08" db="EMBL/GenBank/DDBJ databases">
        <title>The Agave Microbiome: Exploring the role of microbial communities in plant adaptations to desert environments.</title>
        <authorList>
            <person name="Partida-Martinez L.P."/>
        </authorList>
    </citation>
    <scope>NUCLEOTIDE SEQUENCE [LARGE SCALE GENOMIC DNA]</scope>
    <source>
        <strain evidence="3 4">AS3.13</strain>
    </source>
</reference>
<organism evidence="3 4">
    <name type="scientific">Sphingomonas endophytica</name>
    <dbReference type="NCBI Taxonomy" id="869719"/>
    <lineage>
        <taxon>Bacteria</taxon>
        <taxon>Pseudomonadati</taxon>
        <taxon>Pseudomonadota</taxon>
        <taxon>Alphaproteobacteria</taxon>
        <taxon>Sphingomonadales</taxon>
        <taxon>Sphingomonadaceae</taxon>
        <taxon>Sphingomonas</taxon>
    </lineage>
</organism>
<protein>
    <submittedName>
        <fullName evidence="3">Uncharacterized protein</fullName>
    </submittedName>
</protein>
<dbReference type="Proteomes" id="UP000522313">
    <property type="component" value="Unassembled WGS sequence"/>
</dbReference>
<evidence type="ECO:0000256" key="1">
    <source>
        <dbReference type="SAM" id="Phobius"/>
    </source>
</evidence>
<dbReference type="Proteomes" id="UP000560131">
    <property type="component" value="Unassembled WGS sequence"/>
</dbReference>
<evidence type="ECO:0000313" key="5">
    <source>
        <dbReference type="Proteomes" id="UP000560131"/>
    </source>
</evidence>
<name>A0A7X0MMQ4_9SPHN</name>
<evidence type="ECO:0000313" key="2">
    <source>
        <dbReference type="EMBL" id="MBB5726909.1"/>
    </source>
</evidence>
<proteinExistence type="predicted"/>
<keyword evidence="1" id="KW-0812">Transmembrane</keyword>
<gene>
    <name evidence="3" type="ORF">F4693_001301</name>
    <name evidence="2" type="ORF">FHS97_002857</name>
</gene>